<organism evidence="2">
    <name type="scientific">Tetraselmis sp. GSL018</name>
    <dbReference type="NCBI Taxonomy" id="582737"/>
    <lineage>
        <taxon>Eukaryota</taxon>
        <taxon>Viridiplantae</taxon>
        <taxon>Chlorophyta</taxon>
        <taxon>core chlorophytes</taxon>
        <taxon>Chlorodendrophyceae</taxon>
        <taxon>Chlorodendrales</taxon>
        <taxon>Chlorodendraceae</taxon>
        <taxon>Tetraselmis</taxon>
    </lineage>
</organism>
<feature type="region of interest" description="Disordered" evidence="1">
    <location>
        <begin position="180"/>
        <end position="237"/>
    </location>
</feature>
<feature type="compositionally biased region" description="Low complexity" evidence="1">
    <location>
        <begin position="212"/>
        <end position="221"/>
    </location>
</feature>
<dbReference type="InterPro" id="IPR052945">
    <property type="entry name" value="Mitotic_Regulator"/>
</dbReference>
<accession>A0A061QSJ4</accession>
<sequence>MSVPQDEIKEWRLAIEQVIYSNEYERNIHPLKLKASVVHGLNSAVRMDHPDALCLMGMCHLRLKLAPSLGEFFEPSAEKGFNLLEKAVEHKSSAAMYQVAECCRLGLGTEVDKRKAVALYERAANEPISFRAAQRQLGILYFDGEAVQQDHRRAVHWFQLASQQDDTEDAIFSVSVSPVSLGTEHRGPPSSCPALPACPDSRVRPPVPAPGCGPAGPVLPARGRRPRQERQARARPL</sequence>
<dbReference type="PANTHER" id="PTHR43628">
    <property type="entry name" value="ACTIVATOR OF C KINASE PROTEIN 1-RELATED"/>
    <property type="match status" value="1"/>
</dbReference>
<dbReference type="EMBL" id="GBEZ01024347">
    <property type="protein sequence ID" value="JAC62638.1"/>
    <property type="molecule type" value="Transcribed_RNA"/>
</dbReference>
<protein>
    <submittedName>
        <fullName evidence="2">Uncharacterized protein</fullName>
    </submittedName>
</protein>
<dbReference type="AlphaFoldDB" id="A0A061QSJ4"/>
<evidence type="ECO:0000313" key="2">
    <source>
        <dbReference type="EMBL" id="JAC62638.1"/>
    </source>
</evidence>
<dbReference type="Gene3D" id="1.25.40.10">
    <property type="entry name" value="Tetratricopeptide repeat domain"/>
    <property type="match status" value="1"/>
</dbReference>
<gene>
    <name evidence="2" type="ORF">TSPGSL018_22769</name>
</gene>
<dbReference type="SMART" id="SM00671">
    <property type="entry name" value="SEL1"/>
    <property type="match status" value="3"/>
</dbReference>
<reference evidence="2" key="1">
    <citation type="submission" date="2014-05" db="EMBL/GenBank/DDBJ databases">
        <title>The transcriptome of the halophilic microalga Tetraselmis sp. GSL018 isolated from the Great Salt Lake, Utah.</title>
        <authorList>
            <person name="Jinkerson R.E."/>
            <person name="D'Adamo S."/>
            <person name="Posewitz M.C."/>
        </authorList>
    </citation>
    <scope>NUCLEOTIDE SEQUENCE</scope>
    <source>
        <strain evidence="2">GSL018</strain>
    </source>
</reference>
<name>A0A061QSJ4_9CHLO</name>
<dbReference type="InterPro" id="IPR011990">
    <property type="entry name" value="TPR-like_helical_dom_sf"/>
</dbReference>
<dbReference type="Pfam" id="PF08238">
    <property type="entry name" value="Sel1"/>
    <property type="match status" value="3"/>
</dbReference>
<dbReference type="SUPFAM" id="SSF81901">
    <property type="entry name" value="HCP-like"/>
    <property type="match status" value="1"/>
</dbReference>
<evidence type="ECO:0000256" key="1">
    <source>
        <dbReference type="SAM" id="MobiDB-lite"/>
    </source>
</evidence>
<feature type="compositionally biased region" description="Low complexity" evidence="1">
    <location>
        <begin position="188"/>
        <end position="199"/>
    </location>
</feature>
<dbReference type="PANTHER" id="PTHR43628:SF1">
    <property type="entry name" value="CHITIN SYNTHASE REGULATORY FACTOR 2-RELATED"/>
    <property type="match status" value="1"/>
</dbReference>
<feature type="compositionally biased region" description="Basic and acidic residues" evidence="1">
    <location>
        <begin position="226"/>
        <end position="237"/>
    </location>
</feature>
<proteinExistence type="predicted"/>
<dbReference type="InterPro" id="IPR006597">
    <property type="entry name" value="Sel1-like"/>
</dbReference>